<dbReference type="Proteomes" id="UP000726737">
    <property type="component" value="Unassembled WGS sequence"/>
</dbReference>
<keyword evidence="8" id="KW-1185">Reference proteome</keyword>
<feature type="signal peptide" evidence="6">
    <location>
        <begin position="1"/>
        <end position="20"/>
    </location>
</feature>
<dbReference type="InterPro" id="IPR051648">
    <property type="entry name" value="CWI-Assembly_Regulator"/>
</dbReference>
<keyword evidence="4 6" id="KW-0732">Signal</keyword>
<evidence type="ECO:0000256" key="5">
    <source>
        <dbReference type="ARBA" id="ARBA00023180"/>
    </source>
</evidence>
<evidence type="ECO:0000256" key="4">
    <source>
        <dbReference type="ARBA" id="ARBA00022729"/>
    </source>
</evidence>
<evidence type="ECO:0000256" key="3">
    <source>
        <dbReference type="ARBA" id="ARBA00022525"/>
    </source>
</evidence>
<proteinExistence type="predicted"/>
<evidence type="ECO:0000313" key="7">
    <source>
        <dbReference type="EMBL" id="KAG0254192.1"/>
    </source>
</evidence>
<dbReference type="PANTHER" id="PTHR31018:SF3">
    <property type="entry name" value="RECEPTOR PROTEIN-TYROSINE KINASE"/>
    <property type="match status" value="1"/>
</dbReference>
<organism evidence="7 8">
    <name type="scientific">Mortierella polycephala</name>
    <dbReference type="NCBI Taxonomy" id="41804"/>
    <lineage>
        <taxon>Eukaryota</taxon>
        <taxon>Fungi</taxon>
        <taxon>Fungi incertae sedis</taxon>
        <taxon>Mucoromycota</taxon>
        <taxon>Mortierellomycotina</taxon>
        <taxon>Mortierellomycetes</taxon>
        <taxon>Mortierellales</taxon>
        <taxon>Mortierellaceae</taxon>
        <taxon>Mortierella</taxon>
    </lineage>
</organism>
<dbReference type="EMBL" id="JAAAJA010000415">
    <property type="protein sequence ID" value="KAG0254192.1"/>
    <property type="molecule type" value="Genomic_DNA"/>
</dbReference>
<dbReference type="GO" id="GO:0005886">
    <property type="term" value="C:plasma membrane"/>
    <property type="evidence" value="ECO:0007669"/>
    <property type="project" value="TreeGrafter"/>
</dbReference>
<dbReference type="Gene3D" id="3.80.20.20">
    <property type="entry name" value="Receptor L-domain"/>
    <property type="match status" value="1"/>
</dbReference>
<dbReference type="GO" id="GO:0009986">
    <property type="term" value="C:cell surface"/>
    <property type="evidence" value="ECO:0007669"/>
    <property type="project" value="TreeGrafter"/>
</dbReference>
<sequence length="393" mass="40556">MTRFATSLLLLVTAAITANAQQDVCSSQVMVNSEGDLAPIASCSSFSGSLTVAGTSMTALTLPALQSLTGSIKVTSNPLLTTFSLDGLQNSTGSITLYNNTAISSILAPNLKTISSLEIVTAPKLKLLSLANIQTLDSLKVEDTGLDNSGPLPWSSLKQATDIGVSNNQFLKTIDMPSLTSVSGRFVVAGNGLMEGQGKGSSLLLSNLASLSNCTLRHLTDLKAPSLAMVGASLSFDETNLMQIDVPKLTSVGQTLSIVSNNLLSNTSFGELTTIGGALLIANNTELTTVDGFPKLKNISGVLNIRGAFTNITLPSVSTVQGGMSVLSSAEFDCSTLSKVKANAHGKTVCQAKVKSAKPTNNDGSSLESGAEMTATITVWGAVAVLSSLLYIL</sequence>
<dbReference type="PANTHER" id="PTHR31018">
    <property type="entry name" value="SPORULATION-SPECIFIC PROTEIN-RELATED"/>
    <property type="match status" value="1"/>
</dbReference>
<keyword evidence="3" id="KW-0964">Secreted</keyword>
<keyword evidence="5" id="KW-0325">Glycoprotein</keyword>
<evidence type="ECO:0000256" key="2">
    <source>
        <dbReference type="ARBA" id="ARBA00022512"/>
    </source>
</evidence>
<comment type="subcellular location">
    <subcellularLocation>
        <location evidence="1">Secreted</location>
        <location evidence="1">Cell wall</location>
    </subcellularLocation>
</comment>
<comment type="caution">
    <text evidence="7">The sequence shown here is derived from an EMBL/GenBank/DDBJ whole genome shotgun (WGS) entry which is preliminary data.</text>
</comment>
<dbReference type="SUPFAM" id="SSF52058">
    <property type="entry name" value="L domain-like"/>
    <property type="match status" value="2"/>
</dbReference>
<evidence type="ECO:0000256" key="1">
    <source>
        <dbReference type="ARBA" id="ARBA00004191"/>
    </source>
</evidence>
<accession>A0A9P6PW77</accession>
<evidence type="ECO:0000256" key="6">
    <source>
        <dbReference type="SAM" id="SignalP"/>
    </source>
</evidence>
<dbReference type="InterPro" id="IPR036941">
    <property type="entry name" value="Rcpt_L-dom_sf"/>
</dbReference>
<evidence type="ECO:0000313" key="8">
    <source>
        <dbReference type="Proteomes" id="UP000726737"/>
    </source>
</evidence>
<gene>
    <name evidence="7" type="ORF">BG011_005906</name>
</gene>
<dbReference type="AlphaFoldDB" id="A0A9P6PW77"/>
<dbReference type="GO" id="GO:0031505">
    <property type="term" value="P:fungal-type cell wall organization"/>
    <property type="evidence" value="ECO:0007669"/>
    <property type="project" value="TreeGrafter"/>
</dbReference>
<reference evidence="7" key="1">
    <citation type="journal article" date="2020" name="Fungal Divers.">
        <title>Resolving the Mortierellaceae phylogeny through synthesis of multi-gene phylogenetics and phylogenomics.</title>
        <authorList>
            <person name="Vandepol N."/>
            <person name="Liber J."/>
            <person name="Desiro A."/>
            <person name="Na H."/>
            <person name="Kennedy M."/>
            <person name="Barry K."/>
            <person name="Grigoriev I.V."/>
            <person name="Miller A.N."/>
            <person name="O'Donnell K."/>
            <person name="Stajich J.E."/>
            <person name="Bonito G."/>
        </authorList>
    </citation>
    <scope>NUCLEOTIDE SEQUENCE</scope>
    <source>
        <strain evidence="7">KOD948</strain>
    </source>
</reference>
<dbReference type="GO" id="GO:0009277">
    <property type="term" value="C:fungal-type cell wall"/>
    <property type="evidence" value="ECO:0007669"/>
    <property type="project" value="TreeGrafter"/>
</dbReference>
<keyword evidence="2" id="KW-0134">Cell wall</keyword>
<dbReference type="OrthoDB" id="536881at2759"/>
<protein>
    <submittedName>
        <fullName evidence="7">Uncharacterized protein</fullName>
    </submittedName>
</protein>
<feature type="chain" id="PRO_5040436662" evidence="6">
    <location>
        <begin position="21"/>
        <end position="393"/>
    </location>
</feature>
<name>A0A9P6PW77_9FUNG</name>